<name>A0A842J4B0_9BACT</name>
<dbReference type="AlphaFoldDB" id="A0A842J4B0"/>
<proteinExistence type="predicted"/>
<sequence>MGLSRSEISALYVSLFGRVSEGGGNDYWANVSKVYNYSMANVADAMLDTLDSKKYFGSNLKDNFKFINFIYENTLNKSAYASKGMEVDIEGVNYWASLLNKGYSKGDVVASMINAIYDPKYSNLDAAKLFKNKVLLSDAVSRLVDKADINNLTPFVDIIARVKPSSTSYEINNMSMDLKKLLDNPGTELGYRWDGDNLILKKDAVGMITIDKIPRSISIEGRDIRAETEKYHSYATERDFLKYITMTEQTSKKKVDASKSVVAYNYDVNNTRYVVVEKDGIRSTYKEFLWFGDDEKEIYSPNGDVMLRIIDMPKSMPNYSGSGSKISLNNSVNIPPKPYFSTNTHTVDKTQQTNGYHWESDILVLDRDVKGIIKINKIPNAIKIPIDGVGKINTMEGGVKSYHSYDDMINNISEESYTTQNFKNKGLVGQAQVNDTRYVYINKDGYDSGDGRIFDASSDIMIAIAGLVDTKKEYVGYTNDEINITL</sequence>
<reference evidence="1 2" key="1">
    <citation type="submission" date="2020-08" db="EMBL/GenBank/DDBJ databases">
        <title>Complete genome and description of Campylobacter massiliensis Marseille-Q3452 sp. nov.</title>
        <authorList>
            <person name="Antezack A."/>
        </authorList>
    </citation>
    <scope>NUCLEOTIDE SEQUENCE [LARGE SCALE GENOMIC DNA]</scope>
    <source>
        <strain evidence="1 2">Marseille-Q3452</strain>
    </source>
</reference>
<dbReference type="EMBL" id="JACLZK010000001">
    <property type="protein sequence ID" value="MBC2882647.1"/>
    <property type="molecule type" value="Genomic_DNA"/>
</dbReference>
<evidence type="ECO:0008006" key="3">
    <source>
        <dbReference type="Google" id="ProtNLM"/>
    </source>
</evidence>
<accession>A0A842J4B0</accession>
<keyword evidence="2" id="KW-1185">Reference proteome</keyword>
<evidence type="ECO:0000313" key="1">
    <source>
        <dbReference type="EMBL" id="MBC2882647.1"/>
    </source>
</evidence>
<dbReference type="RefSeq" id="WP_185898242.1">
    <property type="nucleotide sequence ID" value="NZ_JACLZK010000001.1"/>
</dbReference>
<organism evidence="1 2">
    <name type="scientific">Campylobacter massiliensis</name>
    <dbReference type="NCBI Taxonomy" id="2762557"/>
    <lineage>
        <taxon>Bacteria</taxon>
        <taxon>Pseudomonadati</taxon>
        <taxon>Campylobacterota</taxon>
        <taxon>Epsilonproteobacteria</taxon>
        <taxon>Campylobacterales</taxon>
        <taxon>Campylobacteraceae</taxon>
        <taxon>Campylobacter</taxon>
    </lineage>
</organism>
<evidence type="ECO:0000313" key="2">
    <source>
        <dbReference type="Proteomes" id="UP000552683"/>
    </source>
</evidence>
<dbReference type="Proteomes" id="UP000552683">
    <property type="component" value="Unassembled WGS sequence"/>
</dbReference>
<gene>
    <name evidence="1" type="ORF">H7R39_05155</name>
</gene>
<protein>
    <recommendedName>
        <fullName evidence="3">DUF4214 domain-containing protein</fullName>
    </recommendedName>
</protein>
<comment type="caution">
    <text evidence="1">The sequence shown here is derived from an EMBL/GenBank/DDBJ whole genome shotgun (WGS) entry which is preliminary data.</text>
</comment>